<proteinExistence type="predicted"/>
<dbReference type="RefSeq" id="WP_138852819.1">
    <property type="nucleotide sequence ID" value="NZ_CP040710.1"/>
</dbReference>
<dbReference type="Pfam" id="PF13648">
    <property type="entry name" value="Lipocalin_4"/>
    <property type="match status" value="1"/>
</dbReference>
<dbReference type="InterPro" id="IPR024311">
    <property type="entry name" value="Lipocalin-like"/>
</dbReference>
<evidence type="ECO:0000313" key="3">
    <source>
        <dbReference type="Proteomes" id="UP000310017"/>
    </source>
</evidence>
<gene>
    <name evidence="2" type="ORF">FGM00_10245</name>
</gene>
<keyword evidence="3" id="KW-1185">Reference proteome</keyword>
<dbReference type="AlphaFoldDB" id="A0A5B7SV20"/>
<dbReference type="Proteomes" id="UP000310017">
    <property type="component" value="Chromosome"/>
</dbReference>
<organism evidence="2 3">
    <name type="scientific">Aggregatimonas sangjinii</name>
    <dbReference type="NCBI Taxonomy" id="2583587"/>
    <lineage>
        <taxon>Bacteria</taxon>
        <taxon>Pseudomonadati</taxon>
        <taxon>Bacteroidota</taxon>
        <taxon>Flavobacteriia</taxon>
        <taxon>Flavobacteriales</taxon>
        <taxon>Flavobacteriaceae</taxon>
        <taxon>Aggregatimonas</taxon>
    </lineage>
</organism>
<dbReference type="OrthoDB" id="708275at2"/>
<feature type="domain" description="Lipocalin-like" evidence="1">
    <location>
        <begin position="34"/>
        <end position="118"/>
    </location>
</feature>
<name>A0A5B7SV20_9FLAO</name>
<accession>A0A5B7SV20</accession>
<dbReference type="KEGG" id="asag:FGM00_10245"/>
<protein>
    <recommendedName>
        <fullName evidence="1">Lipocalin-like domain-containing protein</fullName>
    </recommendedName>
</protein>
<reference evidence="2 3" key="1">
    <citation type="submission" date="2019-05" db="EMBL/GenBank/DDBJ databases">
        <title>Genome sequencing of F202Z8.</title>
        <authorList>
            <person name="Kwon Y.M."/>
        </authorList>
    </citation>
    <scope>NUCLEOTIDE SEQUENCE [LARGE SCALE GENOMIC DNA]</scope>
    <source>
        <strain evidence="2 3">F202Z8</strain>
    </source>
</reference>
<dbReference type="EMBL" id="CP040710">
    <property type="protein sequence ID" value="QCX00474.1"/>
    <property type="molecule type" value="Genomic_DNA"/>
</dbReference>
<dbReference type="PROSITE" id="PS51257">
    <property type="entry name" value="PROKAR_LIPOPROTEIN"/>
    <property type="match status" value="1"/>
</dbReference>
<sequence length="137" mass="15520">MRLRNALIGLFMVVSISCDRESADIGTTLKSTTLAGTWQLSETYISPGGVTEWIAVENGFQYTFETNGLFKKTENDGGVQEEGSYRLEEDELFLEFEFEGELTTLGFYLEQTDDTITLSPSFPTFCIEACLYRFTRK</sequence>
<evidence type="ECO:0000259" key="1">
    <source>
        <dbReference type="Pfam" id="PF13648"/>
    </source>
</evidence>
<evidence type="ECO:0000313" key="2">
    <source>
        <dbReference type="EMBL" id="QCX00474.1"/>
    </source>
</evidence>